<feature type="chain" id="PRO_5040331842" evidence="2">
    <location>
        <begin position="19"/>
        <end position="211"/>
    </location>
</feature>
<evidence type="ECO:0000256" key="2">
    <source>
        <dbReference type="SAM" id="SignalP"/>
    </source>
</evidence>
<dbReference type="AlphaFoldDB" id="A0A9P0YLA4"/>
<gene>
    <name evidence="3" type="ORF">CEURO_LOCUS2418</name>
</gene>
<protein>
    <submittedName>
        <fullName evidence="3">Uncharacterized protein</fullName>
    </submittedName>
</protein>
<dbReference type="EMBL" id="CAMAPE010000005">
    <property type="protein sequence ID" value="CAH9066665.1"/>
    <property type="molecule type" value="Genomic_DNA"/>
</dbReference>
<accession>A0A9P0YLA4</accession>
<sequence length="211" mass="22178">MNFISVSMWIWVLPMVHRYFIPMPYPCIRHVSDTDTHRCAFCHCRGSSPRGCSSWSGWTSSWGVVVIEVVSAVVGGDVVGGDVVAVAMGSAASSSWRPAAGLWRTAAASPALASSQSAVPRAAVLWRTAGFPCVDNTYSHAPAPVVCQICFSPGHSTLICPRFVGTSTPALAALPTGEHNASMWYPDSGASAHMTPHEGQSDEGASSSGLQ</sequence>
<keyword evidence="2" id="KW-0732">Signal</keyword>
<organism evidence="3 4">
    <name type="scientific">Cuscuta europaea</name>
    <name type="common">European dodder</name>
    <dbReference type="NCBI Taxonomy" id="41803"/>
    <lineage>
        <taxon>Eukaryota</taxon>
        <taxon>Viridiplantae</taxon>
        <taxon>Streptophyta</taxon>
        <taxon>Embryophyta</taxon>
        <taxon>Tracheophyta</taxon>
        <taxon>Spermatophyta</taxon>
        <taxon>Magnoliopsida</taxon>
        <taxon>eudicotyledons</taxon>
        <taxon>Gunneridae</taxon>
        <taxon>Pentapetalae</taxon>
        <taxon>asterids</taxon>
        <taxon>lamiids</taxon>
        <taxon>Solanales</taxon>
        <taxon>Convolvulaceae</taxon>
        <taxon>Cuscuteae</taxon>
        <taxon>Cuscuta</taxon>
        <taxon>Cuscuta subgen. Cuscuta</taxon>
    </lineage>
</organism>
<evidence type="ECO:0000256" key="1">
    <source>
        <dbReference type="SAM" id="MobiDB-lite"/>
    </source>
</evidence>
<evidence type="ECO:0000313" key="3">
    <source>
        <dbReference type="EMBL" id="CAH9066665.1"/>
    </source>
</evidence>
<evidence type="ECO:0000313" key="4">
    <source>
        <dbReference type="Proteomes" id="UP001152484"/>
    </source>
</evidence>
<keyword evidence="4" id="KW-1185">Reference proteome</keyword>
<feature type="signal peptide" evidence="2">
    <location>
        <begin position="1"/>
        <end position="18"/>
    </location>
</feature>
<dbReference type="Proteomes" id="UP001152484">
    <property type="component" value="Unassembled WGS sequence"/>
</dbReference>
<comment type="caution">
    <text evidence="3">The sequence shown here is derived from an EMBL/GenBank/DDBJ whole genome shotgun (WGS) entry which is preliminary data.</text>
</comment>
<dbReference type="OrthoDB" id="1845088at2759"/>
<reference evidence="3" key="1">
    <citation type="submission" date="2022-07" db="EMBL/GenBank/DDBJ databases">
        <authorList>
            <person name="Macas J."/>
            <person name="Novak P."/>
            <person name="Neumann P."/>
        </authorList>
    </citation>
    <scope>NUCLEOTIDE SEQUENCE</scope>
</reference>
<feature type="region of interest" description="Disordered" evidence="1">
    <location>
        <begin position="187"/>
        <end position="211"/>
    </location>
</feature>
<name>A0A9P0YLA4_CUSEU</name>
<proteinExistence type="predicted"/>